<dbReference type="InterPro" id="IPR037523">
    <property type="entry name" value="VOC_core"/>
</dbReference>
<proteinExistence type="predicted"/>
<dbReference type="Gene3D" id="3.30.720.110">
    <property type="match status" value="1"/>
</dbReference>
<dbReference type="Pfam" id="PF00903">
    <property type="entry name" value="Glyoxalase"/>
    <property type="match status" value="1"/>
</dbReference>
<name>A0A941DPH7_9BURK</name>
<dbReference type="Gene3D" id="3.30.720.120">
    <property type="match status" value="1"/>
</dbReference>
<dbReference type="RefSeq" id="WP_212687072.1">
    <property type="nucleotide sequence ID" value="NZ_JAGSPN010000003.1"/>
</dbReference>
<gene>
    <name evidence="2" type="ORF">KDM89_06215</name>
</gene>
<dbReference type="PROSITE" id="PS51819">
    <property type="entry name" value="VOC"/>
    <property type="match status" value="1"/>
</dbReference>
<sequence length="128" mass="13960">MHQPAGFQTVVPYVFVNGAAEFLRFLADGLGAREVLRHAEGDRIAHAQVLIGDAVMMVSDTAADFPAMPSSFYLYTANADQAVAKAIAAGAVLISEVEDKPYQDRQGGVRDCWGNIWWISQRLTDAPY</sequence>
<reference evidence="2" key="1">
    <citation type="submission" date="2021-04" db="EMBL/GenBank/DDBJ databases">
        <title>novel species isolated from subtropical streams in China.</title>
        <authorList>
            <person name="Lu H."/>
        </authorList>
    </citation>
    <scope>NUCLEOTIDE SEQUENCE</scope>
    <source>
        <strain evidence="2">LFS511W</strain>
    </source>
</reference>
<organism evidence="2 3">
    <name type="scientific">Undibacterium luofuense</name>
    <dbReference type="NCBI Taxonomy" id="2828733"/>
    <lineage>
        <taxon>Bacteria</taxon>
        <taxon>Pseudomonadati</taxon>
        <taxon>Pseudomonadota</taxon>
        <taxon>Betaproteobacteria</taxon>
        <taxon>Burkholderiales</taxon>
        <taxon>Oxalobacteraceae</taxon>
        <taxon>Undibacterium</taxon>
    </lineage>
</organism>
<accession>A0A941DPH7</accession>
<dbReference type="EMBL" id="JAGSPN010000003">
    <property type="protein sequence ID" value="MBR7781726.1"/>
    <property type="molecule type" value="Genomic_DNA"/>
</dbReference>
<dbReference type="InterPro" id="IPR029068">
    <property type="entry name" value="Glyas_Bleomycin-R_OHBP_Dase"/>
</dbReference>
<protein>
    <submittedName>
        <fullName evidence="2">VOC family protein</fullName>
    </submittedName>
</protein>
<keyword evidence="3" id="KW-1185">Reference proteome</keyword>
<evidence type="ECO:0000259" key="1">
    <source>
        <dbReference type="PROSITE" id="PS51819"/>
    </source>
</evidence>
<comment type="caution">
    <text evidence="2">The sequence shown here is derived from an EMBL/GenBank/DDBJ whole genome shotgun (WGS) entry which is preliminary data.</text>
</comment>
<dbReference type="SUPFAM" id="SSF54593">
    <property type="entry name" value="Glyoxalase/Bleomycin resistance protein/Dihydroxybiphenyl dioxygenase"/>
    <property type="match status" value="1"/>
</dbReference>
<feature type="domain" description="VOC" evidence="1">
    <location>
        <begin position="6"/>
        <end position="122"/>
    </location>
</feature>
<dbReference type="PANTHER" id="PTHR34109:SF1">
    <property type="entry name" value="VOC DOMAIN-CONTAINING PROTEIN"/>
    <property type="match status" value="1"/>
</dbReference>
<dbReference type="PANTHER" id="PTHR34109">
    <property type="entry name" value="BNAUNNG04460D PROTEIN-RELATED"/>
    <property type="match status" value="1"/>
</dbReference>
<dbReference type="InterPro" id="IPR004360">
    <property type="entry name" value="Glyas_Fos-R_dOase_dom"/>
</dbReference>
<dbReference type="Proteomes" id="UP000680067">
    <property type="component" value="Unassembled WGS sequence"/>
</dbReference>
<dbReference type="AlphaFoldDB" id="A0A941DPH7"/>
<evidence type="ECO:0000313" key="2">
    <source>
        <dbReference type="EMBL" id="MBR7781726.1"/>
    </source>
</evidence>
<evidence type="ECO:0000313" key="3">
    <source>
        <dbReference type="Proteomes" id="UP000680067"/>
    </source>
</evidence>